<organism evidence="2">
    <name type="scientific">uncultured Caudovirales phage</name>
    <dbReference type="NCBI Taxonomy" id="2100421"/>
    <lineage>
        <taxon>Viruses</taxon>
        <taxon>Duplodnaviria</taxon>
        <taxon>Heunggongvirae</taxon>
        <taxon>Uroviricota</taxon>
        <taxon>Caudoviricetes</taxon>
        <taxon>Peduoviridae</taxon>
        <taxon>Maltschvirus</taxon>
        <taxon>Maltschvirus maltsch</taxon>
    </lineage>
</organism>
<dbReference type="InterPro" id="IPR052354">
    <property type="entry name" value="Cell_Wall_Dynamics_Protein"/>
</dbReference>
<accession>A0A6J5KPJ5</accession>
<dbReference type="EMBL" id="LR796178">
    <property type="protein sequence ID" value="CAB4124284.1"/>
    <property type="molecule type" value="Genomic_DNA"/>
</dbReference>
<reference evidence="2" key="1">
    <citation type="submission" date="2020-04" db="EMBL/GenBank/DDBJ databases">
        <authorList>
            <person name="Chiriac C."/>
            <person name="Salcher M."/>
            <person name="Ghai R."/>
            <person name="Kavagutti S V."/>
        </authorList>
    </citation>
    <scope>NUCLEOTIDE SEQUENCE</scope>
</reference>
<proteinExistence type="predicted"/>
<dbReference type="Pfam" id="PF00182">
    <property type="entry name" value="Glyco_hydro_19"/>
    <property type="match status" value="1"/>
</dbReference>
<dbReference type="InterPro" id="IPR000726">
    <property type="entry name" value="Glyco_hydro_19_cat"/>
</dbReference>
<dbReference type="PANTHER" id="PTHR34408">
    <property type="entry name" value="FAMILY PROTEIN, PUTATIVE-RELATED"/>
    <property type="match status" value="1"/>
</dbReference>
<dbReference type="Gene3D" id="1.10.530.10">
    <property type="match status" value="1"/>
</dbReference>
<dbReference type="GO" id="GO:0004568">
    <property type="term" value="F:chitinase activity"/>
    <property type="evidence" value="ECO:0007669"/>
    <property type="project" value="InterPro"/>
</dbReference>
<evidence type="ECO:0000313" key="2">
    <source>
        <dbReference type="EMBL" id="CAB4124284.1"/>
    </source>
</evidence>
<dbReference type="GO" id="GO:0016998">
    <property type="term" value="P:cell wall macromolecule catabolic process"/>
    <property type="evidence" value="ECO:0007669"/>
    <property type="project" value="InterPro"/>
</dbReference>
<gene>
    <name evidence="2" type="ORF">UFOVP49_122</name>
</gene>
<sequence>MLTKDQLLKIAPAAKNSKLNLDALVVALNDEMAASGISNVNRKAGFIAQCAHESGGFCRIIENLNYSADGLLKTFPKYFPDLVIATQYAKQPAYIANRVYANRMGNGAQESGDGFRYRGRGFIQLTGKENYTKCGDAIGKDLVNMPELLENIESAVKSAAWFWNSHNLNALADADDIINMTKKINGGTVGLEERKHYYEIAKNTIS</sequence>
<dbReference type="PANTHER" id="PTHR34408:SF1">
    <property type="entry name" value="GLYCOSYL HYDROLASE FAMILY 19 DOMAIN-CONTAINING PROTEIN HI_1415"/>
    <property type="match status" value="1"/>
</dbReference>
<feature type="domain" description="Glycoside hydrolase family 19 catalytic" evidence="1">
    <location>
        <begin position="112"/>
        <end position="169"/>
    </location>
</feature>
<name>A0A6J5KPJ5_9CAUD</name>
<dbReference type="SUPFAM" id="SSF53955">
    <property type="entry name" value="Lysozyme-like"/>
    <property type="match status" value="1"/>
</dbReference>
<dbReference type="GO" id="GO:0006032">
    <property type="term" value="P:chitin catabolic process"/>
    <property type="evidence" value="ECO:0007669"/>
    <property type="project" value="InterPro"/>
</dbReference>
<dbReference type="InterPro" id="IPR023346">
    <property type="entry name" value="Lysozyme-like_dom_sf"/>
</dbReference>
<protein>
    <submittedName>
        <fullName evidence="2">COG3179 Predicted chitinase</fullName>
    </submittedName>
</protein>
<evidence type="ECO:0000259" key="1">
    <source>
        <dbReference type="Pfam" id="PF00182"/>
    </source>
</evidence>